<protein>
    <submittedName>
        <fullName evidence="12">Two-component system, response regulator YesN</fullName>
    </submittedName>
</protein>
<dbReference type="Pfam" id="PF12833">
    <property type="entry name" value="HTH_18"/>
    <property type="match status" value="1"/>
</dbReference>
<dbReference type="PANTHER" id="PTHR42713">
    <property type="entry name" value="HISTIDINE KINASE-RELATED"/>
    <property type="match status" value="1"/>
</dbReference>
<evidence type="ECO:0000259" key="11">
    <source>
        <dbReference type="PROSITE" id="PS50110"/>
    </source>
</evidence>
<feature type="modified residue" description="4-aspartylphosphate" evidence="8">
    <location>
        <position position="55"/>
    </location>
</feature>
<gene>
    <name evidence="12" type="ORF">SAMN05421677_104134</name>
</gene>
<dbReference type="PANTHER" id="PTHR42713:SF3">
    <property type="entry name" value="TRANSCRIPTIONAL REGULATORY PROTEIN HPTR"/>
    <property type="match status" value="1"/>
</dbReference>
<proteinExistence type="predicted"/>
<evidence type="ECO:0000256" key="8">
    <source>
        <dbReference type="PROSITE-ProRule" id="PRU00169"/>
    </source>
</evidence>
<evidence type="ECO:0000256" key="4">
    <source>
        <dbReference type="ARBA" id="ARBA00023012"/>
    </source>
</evidence>
<evidence type="ECO:0000256" key="6">
    <source>
        <dbReference type="ARBA" id="ARBA00023125"/>
    </source>
</evidence>
<evidence type="ECO:0000256" key="1">
    <source>
        <dbReference type="ARBA" id="ARBA00004496"/>
    </source>
</evidence>
<keyword evidence="5" id="KW-0805">Transcription regulation</keyword>
<dbReference type="GO" id="GO:0003700">
    <property type="term" value="F:DNA-binding transcription factor activity"/>
    <property type="evidence" value="ECO:0007669"/>
    <property type="project" value="InterPro"/>
</dbReference>
<evidence type="ECO:0000256" key="2">
    <source>
        <dbReference type="ARBA" id="ARBA00022490"/>
    </source>
</evidence>
<evidence type="ECO:0000259" key="10">
    <source>
        <dbReference type="PROSITE" id="PS01124"/>
    </source>
</evidence>
<accession>A0A1H0IMX2</accession>
<feature type="domain" description="Response regulatory" evidence="11">
    <location>
        <begin position="3"/>
        <end position="120"/>
    </location>
</feature>
<dbReference type="EMBL" id="FNIZ01000004">
    <property type="protein sequence ID" value="SDO32670.1"/>
    <property type="molecule type" value="Genomic_DNA"/>
</dbReference>
<sequence>MYNVLLVDDEINILEGIAMIVDWAACGTKLESKAHHGQMAFDMIMEQKPDIVITDIKMPGLNGVQLIRKVHEIHPEIRFIVLSGHDEFEFAKTAMECNVKHYLLKPSNEQKIEKSLKEVVADLNEKEEKEAFLESMQDHLKKVMPKAKEQFLKEFITNKKYGVQDWEYYSRLFEIDTDSKEFYLVVAEMDPPYEYEHVLALKKVMVEEMGEEHIPLETTIGDKIVILVERKSRDRIIEKIKAAKQSFSDFYPKEYTVAISDLGSISQLRELYNDTLYCLTQRFYVSGGSIITMQDIKKDHTGMKELQYDHENLIFAIRSGNESLVQQNLEEFFKEVWQEKYEVSLLKSHCLELFMSIIRQADREKMDDYFKQVLLFQEYDKFQELKQFLEKVAFEIAEHHYDRTKQTQSNIINRVIEYVEKHLSDEELTLSSIASDVLYMNSDYLGKLFKKEKGERFSTFLVHRRMEKAVDLINQEEHAKISNIAEAVGFGNNPRYFGQVFKKHTGMTPTNYIQEKQK</sequence>
<organism evidence="12 13">
    <name type="scientific">Halobacillus aidingensis</name>
    <dbReference type="NCBI Taxonomy" id="240303"/>
    <lineage>
        <taxon>Bacteria</taxon>
        <taxon>Bacillati</taxon>
        <taxon>Bacillota</taxon>
        <taxon>Bacilli</taxon>
        <taxon>Bacillales</taxon>
        <taxon>Bacillaceae</taxon>
        <taxon>Halobacillus</taxon>
    </lineage>
</organism>
<dbReference type="InterPro" id="IPR018060">
    <property type="entry name" value="HTH_AraC"/>
</dbReference>
<dbReference type="CDD" id="cd17536">
    <property type="entry name" value="REC_YesN-like"/>
    <property type="match status" value="1"/>
</dbReference>
<feature type="domain" description="HTH araC/xylS-type" evidence="10">
    <location>
        <begin position="413"/>
        <end position="515"/>
    </location>
</feature>
<keyword evidence="3 8" id="KW-0597">Phosphoprotein</keyword>
<keyword evidence="7" id="KW-0804">Transcription</keyword>
<evidence type="ECO:0000256" key="3">
    <source>
        <dbReference type="ARBA" id="ARBA00022553"/>
    </source>
</evidence>
<keyword evidence="6" id="KW-0238">DNA-binding</keyword>
<comment type="subcellular location">
    <subcellularLocation>
        <location evidence="1">Cytoplasm</location>
    </subcellularLocation>
</comment>
<dbReference type="InterPro" id="IPR009057">
    <property type="entry name" value="Homeodomain-like_sf"/>
</dbReference>
<dbReference type="AlphaFoldDB" id="A0A1H0IMX2"/>
<dbReference type="Pfam" id="PF00072">
    <property type="entry name" value="Response_reg"/>
    <property type="match status" value="1"/>
</dbReference>
<dbReference type="GO" id="GO:0005737">
    <property type="term" value="C:cytoplasm"/>
    <property type="evidence" value="ECO:0007669"/>
    <property type="project" value="UniProtKB-SubCell"/>
</dbReference>
<dbReference type="RefSeq" id="WP_089651549.1">
    <property type="nucleotide sequence ID" value="NZ_FNIZ01000004.1"/>
</dbReference>
<dbReference type="SUPFAM" id="SSF52172">
    <property type="entry name" value="CheY-like"/>
    <property type="match status" value="1"/>
</dbReference>
<dbReference type="SUPFAM" id="SSF46689">
    <property type="entry name" value="Homeodomain-like"/>
    <property type="match status" value="1"/>
</dbReference>
<keyword evidence="13" id="KW-1185">Reference proteome</keyword>
<evidence type="ECO:0000256" key="7">
    <source>
        <dbReference type="ARBA" id="ARBA00023163"/>
    </source>
</evidence>
<dbReference type="InterPro" id="IPR011006">
    <property type="entry name" value="CheY-like_superfamily"/>
</dbReference>
<dbReference type="SMART" id="SM00342">
    <property type="entry name" value="HTH_ARAC"/>
    <property type="match status" value="1"/>
</dbReference>
<dbReference type="PROSITE" id="PS50110">
    <property type="entry name" value="RESPONSE_REGULATORY"/>
    <property type="match status" value="1"/>
</dbReference>
<dbReference type="InterPro" id="IPR001789">
    <property type="entry name" value="Sig_transdc_resp-reg_receiver"/>
</dbReference>
<reference evidence="13" key="1">
    <citation type="submission" date="2016-10" db="EMBL/GenBank/DDBJ databases">
        <authorList>
            <person name="Varghese N."/>
            <person name="Submissions S."/>
        </authorList>
    </citation>
    <scope>NUCLEOTIDE SEQUENCE [LARGE SCALE GENOMIC DNA]</scope>
    <source>
        <strain evidence="13">CGMCC 1.3703</strain>
    </source>
</reference>
<dbReference type="Proteomes" id="UP000198860">
    <property type="component" value="Unassembled WGS sequence"/>
</dbReference>
<name>A0A1H0IMX2_HALAD</name>
<dbReference type="InterPro" id="IPR051552">
    <property type="entry name" value="HptR"/>
</dbReference>
<evidence type="ECO:0000313" key="13">
    <source>
        <dbReference type="Proteomes" id="UP000198860"/>
    </source>
</evidence>
<evidence type="ECO:0000256" key="5">
    <source>
        <dbReference type="ARBA" id="ARBA00023015"/>
    </source>
</evidence>
<feature type="coiled-coil region" evidence="9">
    <location>
        <begin position="109"/>
        <end position="136"/>
    </location>
</feature>
<keyword evidence="9" id="KW-0175">Coiled coil</keyword>
<dbReference type="GO" id="GO:0043565">
    <property type="term" value="F:sequence-specific DNA binding"/>
    <property type="evidence" value="ECO:0007669"/>
    <property type="project" value="InterPro"/>
</dbReference>
<dbReference type="Gene3D" id="1.10.10.60">
    <property type="entry name" value="Homeodomain-like"/>
    <property type="match status" value="2"/>
</dbReference>
<dbReference type="OrthoDB" id="9794370at2"/>
<keyword evidence="4" id="KW-0902">Two-component regulatory system</keyword>
<dbReference type="GO" id="GO:0000160">
    <property type="term" value="P:phosphorelay signal transduction system"/>
    <property type="evidence" value="ECO:0007669"/>
    <property type="project" value="UniProtKB-KW"/>
</dbReference>
<dbReference type="SMART" id="SM00448">
    <property type="entry name" value="REC"/>
    <property type="match status" value="1"/>
</dbReference>
<dbReference type="Gene3D" id="3.40.50.2300">
    <property type="match status" value="1"/>
</dbReference>
<keyword evidence="2" id="KW-0963">Cytoplasm</keyword>
<evidence type="ECO:0000256" key="9">
    <source>
        <dbReference type="SAM" id="Coils"/>
    </source>
</evidence>
<evidence type="ECO:0000313" key="12">
    <source>
        <dbReference type="EMBL" id="SDO32670.1"/>
    </source>
</evidence>
<dbReference type="PROSITE" id="PS01124">
    <property type="entry name" value="HTH_ARAC_FAMILY_2"/>
    <property type="match status" value="1"/>
</dbReference>
<dbReference type="STRING" id="240303.SAMN05421677_104134"/>